<feature type="region of interest" description="Disordered" evidence="1">
    <location>
        <begin position="205"/>
        <end position="247"/>
    </location>
</feature>
<feature type="compositionally biased region" description="Low complexity" evidence="1">
    <location>
        <begin position="234"/>
        <end position="247"/>
    </location>
</feature>
<dbReference type="KEGG" id="mhf:MHF_0817"/>
<dbReference type="STRING" id="859194.MHF_0817"/>
<protein>
    <submittedName>
        <fullName evidence="2">Uncharacterized protein</fullName>
    </submittedName>
</protein>
<dbReference type="BioCyc" id="MHAE859194:G1GR7-815-MONOMER"/>
<evidence type="ECO:0000313" key="2">
    <source>
        <dbReference type="EMBL" id="AEG73081.1"/>
    </source>
</evidence>
<reference key="2">
    <citation type="submission" date="2011-05" db="EMBL/GenBank/DDBJ databases">
        <title>The Genome of Mycoplasma haemofelis Strain Ohio2, a pathogenic hemoplasma of the cat.</title>
        <authorList>
            <person name="Santos A.P."/>
            <person name="Guimaraes A.M.S."/>
            <person name="SanMiguel P.J."/>
            <person name="Martin S.W."/>
            <person name="Messick J.B."/>
        </authorList>
    </citation>
    <scope>NUCLEOTIDE SEQUENCE</scope>
    <source>
        <strain>Ohio2</strain>
    </source>
</reference>
<sequence length="247" mass="27239">MALGYLKLASVGAMGVGGTAGTVYLGSKVVDFSGVEGEQDDLVEVVADRFKDRLVKDTQNSKAKWEARFKKLKGDDSGKLHASLKQIKENQQSKADDLKTWCTDAYIKPVEDETFSSNVEQYCTLFIKDQIGSLITDKSEDKWTENNSVLEKKDKKSLSKEMQKIQEELKTKKTALSDWCLGQHDSFYKGKDDSTYKDVHSFCKRIPKKTPKTPDPKATSAPAESKTSTEAKPKAAQVAAKPAGSGV</sequence>
<evidence type="ECO:0000256" key="1">
    <source>
        <dbReference type="SAM" id="MobiDB-lite"/>
    </source>
</evidence>
<evidence type="ECO:0000313" key="3">
    <source>
        <dbReference type="Proteomes" id="UP000007952"/>
    </source>
</evidence>
<dbReference type="Proteomes" id="UP000007952">
    <property type="component" value="Chromosome"/>
</dbReference>
<dbReference type="EMBL" id="CP002808">
    <property type="protein sequence ID" value="AEG73081.1"/>
    <property type="molecule type" value="Genomic_DNA"/>
</dbReference>
<accession>F6FIN3</accession>
<gene>
    <name evidence="2" type="ordered locus">MHF_0817</name>
</gene>
<dbReference type="AlphaFoldDB" id="F6FIN3"/>
<proteinExistence type="predicted"/>
<name>F6FIN3_MYCHI</name>
<organism evidence="2 3">
    <name type="scientific">Mycoplasma haemofelis (strain Ohio2)</name>
    <dbReference type="NCBI Taxonomy" id="859194"/>
    <lineage>
        <taxon>Bacteria</taxon>
        <taxon>Bacillati</taxon>
        <taxon>Mycoplasmatota</taxon>
        <taxon>Mollicutes</taxon>
        <taxon>Mycoplasmataceae</taxon>
        <taxon>Mycoplasma</taxon>
    </lineage>
</organism>
<reference evidence="2 3" key="1">
    <citation type="journal article" date="2011" name="J. Bacteriol.">
        <title>Complete genome sequences of two hemotropic Mycoplasmas, Mycoplasma haemofelis strain Ohio2 and Mycoplasma suis strain Illinois.</title>
        <authorList>
            <person name="Messick J.B."/>
            <person name="Santos A.P."/>
            <person name="Guimaraes A.M."/>
        </authorList>
    </citation>
    <scope>NUCLEOTIDE SEQUENCE [LARGE SCALE GENOMIC DNA]</scope>
    <source>
        <strain evidence="2 3">Ohio2</strain>
    </source>
</reference>
<dbReference type="HOGENOM" id="CLU_087258_0_0_14"/>